<feature type="transmembrane region" description="Helical" evidence="1">
    <location>
        <begin position="66"/>
        <end position="94"/>
    </location>
</feature>
<reference evidence="2 3" key="1">
    <citation type="submission" date="2016-11" db="EMBL/GenBank/DDBJ databases">
        <title>Draft Genome Sequences of Nine Cyanobacterial Strains from Diverse Habitats.</title>
        <authorList>
            <person name="Zhu T."/>
            <person name="Hou S."/>
            <person name="Lu X."/>
            <person name="Hess W.R."/>
        </authorList>
    </citation>
    <scope>NUCLEOTIDE SEQUENCE [LARGE SCALE GENOMIC DNA]</scope>
    <source>
        <strain evidence="2 3">NIES-592</strain>
    </source>
</reference>
<sequence length="142" mass="15839">MNIETFNQFPWTPLVLHWLAYAFLGWYLSVHHIVWLVGVLVVALVLTLVGRSISWLNRLLNYGSQVLIVVLALGSSVILVAFLPIFFTFIITPLATTVLAEIELRFAGFSKRDALLLLTLLAGLGLVVGETVDLIFLPSNRY</sequence>
<feature type="transmembrane region" description="Helical" evidence="1">
    <location>
        <begin position="114"/>
        <end position="137"/>
    </location>
</feature>
<feature type="transmembrane region" description="Helical" evidence="1">
    <location>
        <begin position="33"/>
        <end position="54"/>
    </location>
</feature>
<feature type="transmembrane region" description="Helical" evidence="1">
    <location>
        <begin position="9"/>
        <end position="27"/>
    </location>
</feature>
<dbReference type="EMBL" id="MRCA01000015">
    <property type="protein sequence ID" value="OKH11796.1"/>
    <property type="molecule type" value="Genomic_DNA"/>
</dbReference>
<evidence type="ECO:0000313" key="2">
    <source>
        <dbReference type="EMBL" id="OKH11796.1"/>
    </source>
</evidence>
<proteinExistence type="predicted"/>
<dbReference type="AlphaFoldDB" id="A0A1U7GUN1"/>
<keyword evidence="1" id="KW-0812">Transmembrane</keyword>
<evidence type="ECO:0000256" key="1">
    <source>
        <dbReference type="SAM" id="Phobius"/>
    </source>
</evidence>
<keyword evidence="1" id="KW-1133">Transmembrane helix</keyword>
<evidence type="ECO:0000313" key="3">
    <source>
        <dbReference type="Proteomes" id="UP000186391"/>
    </source>
</evidence>
<dbReference type="OrthoDB" id="517819at2"/>
<dbReference type="RefSeq" id="WP_009459991.1">
    <property type="nucleotide sequence ID" value="NZ_MRCA01000015.1"/>
</dbReference>
<keyword evidence="1" id="KW-0472">Membrane</keyword>
<accession>A0A1U7GUN1</accession>
<organism evidence="2 3">
    <name type="scientific">Fischerella major NIES-592</name>
    <dbReference type="NCBI Taxonomy" id="210994"/>
    <lineage>
        <taxon>Bacteria</taxon>
        <taxon>Bacillati</taxon>
        <taxon>Cyanobacteriota</taxon>
        <taxon>Cyanophyceae</taxon>
        <taxon>Nostocales</taxon>
        <taxon>Hapalosiphonaceae</taxon>
        <taxon>Fischerella</taxon>
    </lineage>
</organism>
<gene>
    <name evidence="2" type="ORF">NIES592_20190</name>
</gene>
<dbReference type="GeneID" id="35799609"/>
<keyword evidence="3" id="KW-1185">Reference proteome</keyword>
<protein>
    <submittedName>
        <fullName evidence="2">Uncharacterized protein</fullName>
    </submittedName>
</protein>
<comment type="caution">
    <text evidence="2">The sequence shown here is derived from an EMBL/GenBank/DDBJ whole genome shotgun (WGS) entry which is preliminary data.</text>
</comment>
<name>A0A1U7GUN1_9CYAN</name>
<dbReference type="Proteomes" id="UP000186391">
    <property type="component" value="Unassembled WGS sequence"/>
</dbReference>